<evidence type="ECO:0000256" key="5">
    <source>
        <dbReference type="ARBA" id="ARBA00023088"/>
    </source>
</evidence>
<feature type="region of interest" description="Disordered" evidence="6">
    <location>
        <begin position="2580"/>
        <end position="2622"/>
    </location>
</feature>
<feature type="region of interest" description="Disordered" evidence="6">
    <location>
        <begin position="52"/>
        <end position="284"/>
    </location>
</feature>
<feature type="compositionally biased region" description="Polar residues" evidence="6">
    <location>
        <begin position="2683"/>
        <end position="2704"/>
    </location>
</feature>
<dbReference type="Pfam" id="PF00746">
    <property type="entry name" value="Gram_pos_anchor"/>
    <property type="match status" value="1"/>
</dbReference>
<dbReference type="RefSeq" id="WP_107375162.1">
    <property type="nucleotide sequence ID" value="NZ_PZCM01000011.1"/>
</dbReference>
<feature type="region of interest" description="Disordered" evidence="6">
    <location>
        <begin position="1987"/>
        <end position="2043"/>
    </location>
</feature>
<feature type="compositionally biased region" description="Polar residues" evidence="6">
    <location>
        <begin position="2921"/>
        <end position="2931"/>
    </location>
</feature>
<feature type="compositionally biased region" description="Polar residues" evidence="6">
    <location>
        <begin position="2031"/>
        <end position="2043"/>
    </location>
</feature>
<dbReference type="Pfam" id="PF18957">
    <property type="entry name" value="RibLong"/>
    <property type="match status" value="2"/>
</dbReference>
<feature type="compositionally biased region" description="Polar residues" evidence="6">
    <location>
        <begin position="1987"/>
        <end position="1996"/>
    </location>
</feature>
<feature type="region of interest" description="Disordered" evidence="6">
    <location>
        <begin position="2503"/>
        <end position="2522"/>
    </location>
</feature>
<dbReference type="EMBL" id="PZCM01000011">
    <property type="protein sequence ID" value="PTG26489.1"/>
    <property type="molecule type" value="Genomic_DNA"/>
</dbReference>
<feature type="compositionally biased region" description="Polar residues" evidence="6">
    <location>
        <begin position="2598"/>
        <end position="2611"/>
    </location>
</feature>
<feature type="compositionally biased region" description="Polar residues" evidence="6">
    <location>
        <begin position="2003"/>
        <end position="2015"/>
    </location>
</feature>
<feature type="compositionally biased region" description="Polar residues" evidence="6">
    <location>
        <begin position="2666"/>
        <end position="2676"/>
    </location>
</feature>
<dbReference type="Pfam" id="PF04650">
    <property type="entry name" value="YSIRK_signal"/>
    <property type="match status" value="1"/>
</dbReference>
<feature type="region of interest" description="Disordered" evidence="6">
    <location>
        <begin position="2921"/>
        <end position="2941"/>
    </location>
</feature>
<dbReference type="InterPro" id="IPR005877">
    <property type="entry name" value="YSIRK_signal_dom"/>
</dbReference>
<feature type="compositionally biased region" description="Polar residues" evidence="6">
    <location>
        <begin position="2853"/>
        <end position="2862"/>
    </location>
</feature>
<feature type="region of interest" description="Disordered" evidence="6">
    <location>
        <begin position="2410"/>
        <end position="2435"/>
    </location>
</feature>
<keyword evidence="7" id="KW-0812">Transmembrane</keyword>
<feature type="compositionally biased region" description="Polar residues" evidence="6">
    <location>
        <begin position="2837"/>
        <end position="2846"/>
    </location>
</feature>
<keyword evidence="4" id="KW-0732">Signal</keyword>
<proteinExistence type="predicted"/>
<evidence type="ECO:0000259" key="8">
    <source>
        <dbReference type="PROSITE" id="PS50847"/>
    </source>
</evidence>
<feature type="domain" description="Gram-positive cocci surface proteins LPxTG" evidence="8">
    <location>
        <begin position="3200"/>
        <end position="3238"/>
    </location>
</feature>
<feature type="transmembrane region" description="Helical" evidence="7">
    <location>
        <begin position="3210"/>
        <end position="3228"/>
    </location>
</feature>
<gene>
    <name evidence="9" type="ORF">BU638_08925</name>
</gene>
<feature type="region of interest" description="Disordered" evidence="6">
    <location>
        <begin position="1595"/>
        <end position="1616"/>
    </location>
</feature>
<keyword evidence="7" id="KW-0472">Membrane</keyword>
<sequence>MTKKNKTRSRRYDYLPNRANKYSIRKFTVGTTSILIGATLVFGIDHDAKAAETTTPPATSTTTASDTTAQPATTDTTTVSTNTTDSTSTATSTAQSTDSTNTTNSTSTADTSTSASTAQSTTADSTTQSTDSTNTTTSTSTADTSTSANTAQSTTADSTTQSTDSTNTTNSTSTADTSTSANTAQSTTADSTTQSTDSTNTTTSTSTADTSTSASTAQSTTADSTTQSTDSTNTTTSTSIADTSASTSATSSTVATSTSTSTASTSTASTTAASTLSSTSTTSSTTLSNFSLMRAATPMAATAVAPATIDVAAEQNNIITADAIANGYIKSATDATNAANTLSGRAWLIDSGTPSTMANGLTPVPEGTPVYMQWVDTDGAVSPIYRASTTNKLSSVDGSQVGPGAYAFDLRQPWVDANGTSHKYRAIDGQYYRLWINDFTTANGNTATMLRQAGGFYPDTFVNSVTGSNLGQFPLIGTNMQRTGIYMSIVPTNNYMTTDNWIVDNQGPLTNPSTTTSVNDFISGKVWIESGAGDYANSATGPSFNAPSDVAGEGYQVVMSSLTAEGAKAYDAYVNSLPKDQQTAAARTLLQANPQYISATVTGYTDANGNYTLRFPSGALDLNHVYGYVLDPKGNLVKSYSAFTTPLFRPADANLSFTPQTAPYVRPVRHAWVNVNFAVVGTNLTNINITNFDVTANPAKPGDVAYVDVTTTALSPLPTYVEWRDSAGNVVQRSAQVTTEQQAEAAGTFTIPTNAKSGEVYTVYIVSGGNDIAADSLIVQVDQNSATYQPTYPTTTVSQGQTLVVNTPLNSDGTALPAGTSYESGNNVPTWTTVNADGSITVAPDATVTPGSYNVPVVVSYPDGSRETVYAPVTVKAPDATVYNPTATPVDTPYGTATTVDQVTSNVTIPGYPTTGPQPVITLNDPSQLPDGTTPGTVNVPVTVTYPDGSTDQITVPVTTGQPQATQFDPTVTPVNNPYGTATTADQVTSNVTIPGYPTTGPQPVITVNDPSQLPDGTTPGTVNVPVTVTYPDGSTDQITVPVTTGVSQATQYDPTATPVNNPYGTATTADQITGNITVPDFPTTGSQPTYTIPAGTVLPDGTTPGTVDVPVTVTYPDGTTDQITVPVTTGQPQATTYQPVGDQVNNPFGTPTTENQIVDAVIIPGYPTTGPQPVISVNDPSTLPDGQTSGTVDVSVIVTYPDGSTDQITVPVTTGNTQATQYDPTATAVTNPYGTPTTQDQVLTNVTVPGFPTTGAQPSYTLADGATLPDGTQSGTYNVPVVVTYPDGSKDTISVPVTVGDAQAVTYDPTSTSVDTPFGTVTTENDVVSHVAVPGYPTTGVQPTITVVNGTSLPDGQTPGTYNVPVTVTYPDGSVDHITVPVNVGQPQATQYDPTATPISNPYGTATTADQVLGNVSVPGFPTNGAQPSYTLADGAILPNGTQSGTFNVPVVVTYPDGSKDTINVPVTVGDAQAVTYEPSATPISNPYGTATTSDQVLGNVTVPSFPTNGAQPSYTLADGATLPDGTQSGTFNVPVVVTYPDGTTDTINVPVTVGDAQAVTYEPTSTPIDKNYGSATSEADVVSAVTVPNFPTTGDQPTITVDDPSTLPDGQTPGNYNVPVTVTYPDGSQDHISVPITVGPTEASTYQPTATAVETPFGTPTTADEVIGNVTIPEYPTTGEQPVITVDDPTTLPDGQTAGNYTVPVTVTYPDGSQDHISVPVTVTPSQASTYNPTAGVVNNPYGTPTTEAQVTSEVTVTGYPSTGPQPVITVDNPAALPDGSVTGTVDVPVTITYPDGSVDHVTVSVSTGDSQAVTYEPTATPINKPYGTPTTNQDMISHVTIPGYPTTGEQPIINAIDPNTLPTGYTSGTFEVPVLVTYPDGTSDSIIVTVTVDAEPQNNQHEPVTSQVNQPYGTPTTETDVVGKATIPGYPTTGDQPVITVDNPSALPDGSVSGTYDVPVTVTYPDGTTDHITVPVVVGAQPQNTAYEPTTTPVEKPYGTPTTTEDITSSVTVPGYPTTGDQPVITVDNPSTLPDGTTPGTYDVPVTVTYPDGTTDYVTVPVTVGTSQATQFDPTVTTVNTPYGTLTTEADVVGNVTIPGYPTTGDQPVITVDNPSSLPDGTIPGTVDVPVTVTYPDGSVDKITVPVTTGEAQATTNEPTVAPVENPYGTPTTVDDITSSVTVPGYPTTGDQPVITVDNPSSLPDGTTPGTVDVPVTVTYPDGSVDKITVPVTTGEAQATTYEPTTTPVEKPYGTPTTTEDITSSVMVPGYPTTGDQPVVTVDNPSTLPDGTTPGTYDVPVTVTYPDGSQDHTTVTVTVGESQATQYEPVTGPVNNSYGTPTTEEQVVAQVTVPNFPTTGDQPVITVDNPSSLPDGSTPGTVDVSVTVTYPDGTVDHTTVTVNTGDTQATQYDPTATPVDNPYGTPTTDNQVLDHVTVPNYPTTGDQPTYTIPSGTTLPDGSQSGTFNVPVIVTYPDGSQDMINVPVTVGESQAVINEPTTTPVEKPFGTPTTTDDITGSVTVPNFPTTGDQPVVTVDNPSSLPDGTTPGTYEVSVTVTYPDGSEDHTTVTVTVGESQATTNEPTTTPVEKPYGTPTTTEDITGSVTVPNFPPTGDQPVVTVDNPTSLPDGTTPGTYDVPVTVTYPDGSEDHTTVTVTVGESQAATNEPTTTPVEKPFGTPTTTDDITGSVTVPNFSTTGDQPVVTVDNPTSLPDGTTPGTYEVPVTVTYPDGSEDHTTVTVAVGESQATTNEPTTTPVEKPFGTPTMTDDITGSVTVPNFPPTGDQPVITVNNPSSLPDGTTPGTYEVPVTVTYPDGSQDHTVVTVTVGEPQANTYEPTTTPVEKPFGTPTTTEDITGSVTVPNFPPTGDQPVITVDNPSSLPDGTTPGTVDVPVTVTYPDGSEDHTTVTVTVGEPQANTYEPTTTPVEKPNGTPTTVDDVTGSVTVPNFPPTGDQPVVTVDDPSTLPDGTTPGTVEVPVTVTYPDGSQDHTTVTVTTGVSQAEQNNPGYHDGVAKPGETIHIPQNGDSNMPDGTKYEVTPHVPSGWNITVDETTGELTVTPPNNAQPGTSIVTEVIVHYPDGSTEVVQIIITVGEKSETPLPSPTPHVPSTPNTDTITGEHATPGHSICVTWPNGSVTTVPVKKDGSWSVAIPKNIENQPEQRINIVEINHQGQVSKPTTIQKEHAPEKAGQHELPETGQNSEKTSPILLGGLFAALGSLLLFRRKKQDKETK</sequence>
<evidence type="ECO:0000256" key="4">
    <source>
        <dbReference type="ARBA" id="ARBA00022729"/>
    </source>
</evidence>
<feature type="region of interest" description="Disordered" evidence="6">
    <location>
        <begin position="2666"/>
        <end position="2725"/>
    </location>
</feature>
<reference evidence="9 10" key="1">
    <citation type="journal article" date="2016" name="Front. Microbiol.">
        <title>Comprehensive Phylogenetic Analysis of Bovine Non-aureus Staphylococci Species Based on Whole-Genome Sequencing.</title>
        <authorList>
            <person name="Naushad S."/>
            <person name="Barkema H.W."/>
            <person name="Luby C."/>
            <person name="Condas L.A."/>
            <person name="Nobrega D.B."/>
            <person name="Carson D.A."/>
            <person name="De Buck J."/>
        </authorList>
    </citation>
    <scope>NUCLEOTIDE SEQUENCE [LARGE SCALE GENOMIC DNA]</scope>
    <source>
        <strain evidence="9 10">SNUC 105</strain>
    </source>
</reference>
<evidence type="ECO:0000256" key="7">
    <source>
        <dbReference type="SAM" id="Phobius"/>
    </source>
</evidence>
<evidence type="ECO:0000256" key="6">
    <source>
        <dbReference type="SAM" id="MobiDB-lite"/>
    </source>
</evidence>
<keyword evidence="7" id="KW-1133">Transmembrane helix</keyword>
<comment type="caution">
    <text evidence="9">The sequence shown here is derived from an EMBL/GenBank/DDBJ whole genome shotgun (WGS) entry which is preliminary data.</text>
</comment>
<protein>
    <recommendedName>
        <fullName evidence="8">Gram-positive cocci surface proteins LPxTG domain-containing protein</fullName>
    </recommendedName>
</protein>
<feature type="region of interest" description="Disordered" evidence="6">
    <location>
        <begin position="2527"/>
        <end position="2553"/>
    </location>
</feature>
<feature type="compositionally biased region" description="Low complexity" evidence="6">
    <location>
        <begin position="53"/>
        <end position="284"/>
    </location>
</feature>
<name>A0AAX0ZEG5_STACR</name>
<comment type="subcellular location">
    <subcellularLocation>
        <location evidence="1">Secreted</location>
        <location evidence="1">Cell wall</location>
        <topology evidence="1">Peptidoglycan-anchor</topology>
    </subcellularLocation>
</comment>
<dbReference type="InterPro" id="IPR059115">
    <property type="entry name" value="Rib"/>
</dbReference>
<feature type="region of interest" description="Disordered" evidence="6">
    <location>
        <begin position="3179"/>
        <end position="3210"/>
    </location>
</feature>
<feature type="compositionally biased region" description="Basic and acidic residues" evidence="6">
    <location>
        <begin position="3187"/>
        <end position="3201"/>
    </location>
</feature>
<evidence type="ECO:0000256" key="2">
    <source>
        <dbReference type="ARBA" id="ARBA00022512"/>
    </source>
</evidence>
<dbReference type="Proteomes" id="UP000242144">
    <property type="component" value="Unassembled WGS sequence"/>
</dbReference>
<evidence type="ECO:0000313" key="10">
    <source>
        <dbReference type="Proteomes" id="UP000242144"/>
    </source>
</evidence>
<dbReference type="NCBIfam" id="TIGR01168">
    <property type="entry name" value="YSIRK_signal"/>
    <property type="match status" value="1"/>
</dbReference>
<accession>A0AAX0ZEG5</accession>
<feature type="compositionally biased region" description="Polar residues" evidence="6">
    <location>
        <begin position="2513"/>
        <end position="2522"/>
    </location>
</feature>
<keyword evidence="2" id="KW-0134">Cell wall</keyword>
<feature type="compositionally biased region" description="Polar residues" evidence="6">
    <location>
        <begin position="2580"/>
        <end position="2591"/>
    </location>
</feature>
<feature type="compositionally biased region" description="Polar residues" evidence="6">
    <location>
        <begin position="2258"/>
        <end position="2267"/>
    </location>
</feature>
<dbReference type="NCBIfam" id="NF038186">
    <property type="entry name" value="YPDG_rpt"/>
    <property type="match status" value="2"/>
</dbReference>
<evidence type="ECO:0000313" key="9">
    <source>
        <dbReference type="EMBL" id="PTG26489.1"/>
    </source>
</evidence>
<keyword evidence="3" id="KW-0964">Secreted</keyword>
<dbReference type="NCBIfam" id="TIGR01167">
    <property type="entry name" value="LPXTG_anchor"/>
    <property type="match status" value="1"/>
</dbReference>
<evidence type="ECO:0000256" key="1">
    <source>
        <dbReference type="ARBA" id="ARBA00004168"/>
    </source>
</evidence>
<keyword evidence="5" id="KW-0572">Peptidoglycan-anchor</keyword>
<feature type="region of interest" description="Disordered" evidence="6">
    <location>
        <begin position="2837"/>
        <end position="2862"/>
    </location>
</feature>
<feature type="region of interest" description="Disordered" evidence="6">
    <location>
        <begin position="2247"/>
        <end position="2267"/>
    </location>
</feature>
<organism evidence="9 10">
    <name type="scientific">Staphylococcus chromogenes</name>
    <name type="common">Staphylococcus hyicus subsp. chromogenes</name>
    <dbReference type="NCBI Taxonomy" id="46126"/>
    <lineage>
        <taxon>Bacteria</taxon>
        <taxon>Bacillati</taxon>
        <taxon>Bacillota</taxon>
        <taxon>Bacilli</taxon>
        <taxon>Bacillales</taxon>
        <taxon>Staphylococcaceae</taxon>
        <taxon>Staphylococcus</taxon>
    </lineage>
</organism>
<evidence type="ECO:0000256" key="3">
    <source>
        <dbReference type="ARBA" id="ARBA00022525"/>
    </source>
</evidence>
<feature type="compositionally biased region" description="Polar residues" evidence="6">
    <location>
        <begin position="2541"/>
        <end position="2553"/>
    </location>
</feature>
<dbReference type="Pfam" id="PF08428">
    <property type="entry name" value="Rib"/>
    <property type="match status" value="25"/>
</dbReference>
<dbReference type="InterPro" id="IPR044055">
    <property type="entry name" value="RibLong"/>
</dbReference>
<dbReference type="PROSITE" id="PS50847">
    <property type="entry name" value="GRAM_POS_ANCHORING"/>
    <property type="match status" value="1"/>
</dbReference>
<dbReference type="InterPro" id="IPR019931">
    <property type="entry name" value="LPXTG_anchor"/>
</dbReference>
<feature type="compositionally biased region" description="Polar residues" evidence="6">
    <location>
        <begin position="2711"/>
        <end position="2723"/>
    </location>
</feature>